<reference evidence="10 11" key="1">
    <citation type="journal article" date="2007" name="Appl. Environ. Microbiol.">
        <title>Rhizobial factors required for stem nodule maturation and maintenance in Sesbania rostrata-Azorhizobium caulinodans ORS571 symbiosis.</title>
        <authorList>
            <person name="Suzuki S."/>
            <person name="Aono T."/>
            <person name="Lee KB."/>
            <person name="Suzuki T."/>
            <person name="Liu CT."/>
            <person name="Miwa H."/>
            <person name="Wakao S."/>
            <person name="Iki T."/>
            <person name="Oyaizu H."/>
        </authorList>
    </citation>
    <scope>NUCLEOTIDE SEQUENCE [LARGE SCALE GENOMIC DNA]</scope>
    <source>
        <strain evidence="11">ATCC 43989 / DSM 5975 / JCM 20966 / LMG 6465 / NBRC 14845 / NCIMB 13405 / ORS 571</strain>
    </source>
</reference>
<dbReference type="NCBIfam" id="NF037955">
    <property type="entry name" value="mfs"/>
    <property type="match status" value="1"/>
</dbReference>
<evidence type="ECO:0000256" key="6">
    <source>
        <dbReference type="ARBA" id="ARBA00022989"/>
    </source>
</evidence>
<evidence type="ECO:0000313" key="10">
    <source>
        <dbReference type="EMBL" id="BAF88209.1"/>
    </source>
</evidence>
<evidence type="ECO:0000256" key="3">
    <source>
        <dbReference type="ARBA" id="ARBA00022475"/>
    </source>
</evidence>
<gene>
    <name evidence="10" type="primary">lacY</name>
    <name evidence="10" type="ordered locus">AZC_2211</name>
</gene>
<sequence>MSGEGQERVRLALPAAYAGLFFALGVYMPFFPLWLGERGLSPGEIGTALAVPLTTRLLATPILGWLSDRIGKPRAVLLLLAALTLLVMSALVLASGAVAIFLILGLAAMAWNPSFPLLDAYASRQARAKRVDYGRSRMWGSASFILANLLGGWLVGAAGAGVTVPLMLAGHAAFLLTLVMLPEMPRPPAAAGLHVSVPRARTALVIGILAAASVQASHAVLYAFGSVTWQKQGLSLGTIGMLWALGVVSEIVLFHFGTRVLRRLPPALLLAIGGAAAMVRFGAMTFDLPLALLLPLQLLHGATFGATYLGLVELVARAVPEHRAATVQSLAGWTVSLAMAAASVASGPLFQAFGANAFYLSVALGAVGLVAALASAALQPQRSGVGG</sequence>
<dbReference type="InterPro" id="IPR036259">
    <property type="entry name" value="MFS_trans_sf"/>
</dbReference>
<evidence type="ECO:0000313" key="11">
    <source>
        <dbReference type="Proteomes" id="UP000000270"/>
    </source>
</evidence>
<feature type="transmembrane region" description="Helical" evidence="8">
    <location>
        <begin position="75"/>
        <end position="93"/>
    </location>
</feature>
<dbReference type="SUPFAM" id="SSF103473">
    <property type="entry name" value="MFS general substrate transporter"/>
    <property type="match status" value="1"/>
</dbReference>
<feature type="transmembrane region" description="Helical" evidence="8">
    <location>
        <begin position="357"/>
        <end position="378"/>
    </location>
</feature>
<dbReference type="GO" id="GO:0015528">
    <property type="term" value="F:lactose:proton symporter activity"/>
    <property type="evidence" value="ECO:0007669"/>
    <property type="project" value="TreeGrafter"/>
</dbReference>
<dbReference type="Pfam" id="PF12832">
    <property type="entry name" value="MFS_1_like"/>
    <property type="match status" value="1"/>
</dbReference>
<dbReference type="Gene3D" id="1.20.1250.20">
    <property type="entry name" value="MFS general substrate transporter like domains"/>
    <property type="match status" value="2"/>
</dbReference>
<reference evidence="10 11" key="4">
    <citation type="journal article" date="2009" name="Appl. Environ. Microbiol.">
        <title>Comparative genome-wide transcriptional profiling of Azorhizobium caulinodans ORS571 grown under free-living and symbiotic conditions.</title>
        <authorList>
            <person name="Tsukada S."/>
            <person name="Aono T."/>
            <person name="Akiba N."/>
            <person name="Lee KB."/>
            <person name="Liu CT."/>
            <person name="Toyazaki H."/>
            <person name="Oyaizu H."/>
        </authorList>
    </citation>
    <scope>NUCLEOTIDE SEQUENCE [LARGE SCALE GENOMIC DNA]</scope>
    <source>
        <strain evidence="11">ATCC 43989 / DSM 5975 / JCM 20966 / LMG 6465 / NBRC 14845 / NCIMB 13405 / ORS 571</strain>
    </source>
</reference>
<dbReference type="InterPro" id="IPR026032">
    <property type="entry name" value="HcaT-like"/>
</dbReference>
<evidence type="ECO:0000256" key="8">
    <source>
        <dbReference type="SAM" id="Phobius"/>
    </source>
</evidence>
<dbReference type="STRING" id="438753.AZC_2211"/>
<dbReference type="RefSeq" id="WP_012170738.1">
    <property type="nucleotide sequence ID" value="NC_009937.1"/>
</dbReference>
<keyword evidence="2" id="KW-0813">Transport</keyword>
<keyword evidence="7 8" id="KW-0472">Membrane</keyword>
<comment type="subcellular location">
    <subcellularLocation>
        <location evidence="1">Cell inner membrane</location>
        <topology evidence="1">Multi-pass membrane protein</topology>
    </subcellularLocation>
</comment>
<feature type="transmembrane region" description="Helical" evidence="8">
    <location>
        <begin position="12"/>
        <end position="35"/>
    </location>
</feature>
<proteinExistence type="predicted"/>
<dbReference type="HOGENOM" id="CLU_013133_6_0_5"/>
<reference evidence="10 11" key="3">
    <citation type="journal article" date="2008" name="BMC Genomics">
        <title>The genome of the versatile nitrogen fixer Azorhizobium caulinodans ORS571.</title>
        <authorList>
            <person name="Lee KB."/>
            <person name="Backer P.D."/>
            <person name="Aono T."/>
            <person name="Liu CT."/>
            <person name="Suzuki S."/>
            <person name="Suzuki T."/>
            <person name="Kaneko T."/>
            <person name="Yamada M."/>
            <person name="Tabata S."/>
            <person name="Kupfer D.M."/>
            <person name="Najar F.Z."/>
            <person name="Wiley G.B."/>
            <person name="Roe B."/>
            <person name="Binnewies T.T."/>
            <person name="Ussery D.W."/>
            <person name="D'Haeze W."/>
            <person name="Herder J.D."/>
            <person name="Gevers D."/>
            <person name="Vereecke D."/>
            <person name="Holsters M."/>
            <person name="Oyaizu H."/>
        </authorList>
    </citation>
    <scope>NUCLEOTIDE SEQUENCE [LARGE SCALE GENOMIC DNA]</scope>
    <source>
        <strain evidence="11">ATCC 43989 / DSM 5975 / JCM 20966 / LMG 6465 / NBRC 14845 / NCIMB 13405 / ORS 571</strain>
    </source>
</reference>
<reference evidence="10 11" key="5">
    <citation type="journal article" date="2010" name="Appl. Environ. Microbiol.">
        <title>phrR-like gene praR of Azorhizobium caulinodans ORS571 is essential for symbiosis with Sesbania rostrata and is involved in expression of reb genes.</title>
        <authorList>
            <person name="Akiba N."/>
            <person name="Aono T."/>
            <person name="Toyazaki H."/>
            <person name="Sato S."/>
            <person name="Oyaizu H."/>
        </authorList>
    </citation>
    <scope>NUCLEOTIDE SEQUENCE [LARGE SCALE GENOMIC DNA]</scope>
    <source>
        <strain evidence="11">ATCC 43989 / DSM 5975 / JCM 20966 / LMG 6465 / NBRC 14845 / NCIMB 13405 / ORS 571</strain>
    </source>
</reference>
<feature type="transmembrane region" description="Helical" evidence="8">
    <location>
        <begin position="236"/>
        <end position="256"/>
    </location>
</feature>
<dbReference type="KEGG" id="azc:AZC_2211"/>
<dbReference type="Proteomes" id="UP000000270">
    <property type="component" value="Chromosome"/>
</dbReference>
<keyword evidence="6 8" id="KW-1133">Transmembrane helix</keyword>
<feature type="domain" description="Major facilitator superfamily associated" evidence="9">
    <location>
        <begin position="20"/>
        <end position="359"/>
    </location>
</feature>
<dbReference type="PIRSF" id="PIRSF004925">
    <property type="entry name" value="HcaT"/>
    <property type="match status" value="1"/>
</dbReference>
<name>A8I852_AZOC5</name>
<dbReference type="PANTHER" id="PTHR23522">
    <property type="entry name" value="BLL5896 PROTEIN"/>
    <property type="match status" value="1"/>
</dbReference>
<feature type="transmembrane region" description="Helical" evidence="8">
    <location>
        <begin position="298"/>
        <end position="318"/>
    </location>
</feature>
<evidence type="ECO:0000259" key="9">
    <source>
        <dbReference type="Pfam" id="PF12832"/>
    </source>
</evidence>
<evidence type="ECO:0000256" key="2">
    <source>
        <dbReference type="ARBA" id="ARBA00022448"/>
    </source>
</evidence>
<dbReference type="eggNOG" id="COG2814">
    <property type="taxonomic scope" value="Bacteria"/>
</dbReference>
<feature type="transmembrane region" description="Helical" evidence="8">
    <location>
        <begin position="99"/>
        <end position="118"/>
    </location>
</feature>
<dbReference type="GO" id="GO:0030395">
    <property type="term" value="F:lactose binding"/>
    <property type="evidence" value="ECO:0007669"/>
    <property type="project" value="TreeGrafter"/>
</dbReference>
<feature type="transmembrane region" description="Helical" evidence="8">
    <location>
        <begin position="330"/>
        <end position="351"/>
    </location>
</feature>
<dbReference type="AlphaFoldDB" id="A8I852"/>
<keyword evidence="5 8" id="KW-0812">Transmembrane</keyword>
<evidence type="ECO:0000256" key="1">
    <source>
        <dbReference type="ARBA" id="ARBA00004429"/>
    </source>
</evidence>
<dbReference type="PANTHER" id="PTHR23522:SF10">
    <property type="entry name" value="3-PHENYLPROPIONIC ACID TRANSPORTER-RELATED"/>
    <property type="match status" value="1"/>
</dbReference>
<keyword evidence="3" id="KW-1003">Cell membrane</keyword>
<reference evidence="10 11" key="6">
    <citation type="journal article" date="2011" name="Appl. Environ. Microbiol.">
        <title>Involvement of the azorhizobial chromosome partition gene (parA) in the onset of bacteroid differentiation during Sesbania rostrata stem nodule development.</title>
        <authorList>
            <person name="Liu CT."/>
            <person name="Lee KB."/>
            <person name="Wang YS."/>
            <person name="Peng MH."/>
            <person name="Lee KT."/>
            <person name="Suzuki S."/>
            <person name="Suzuki T."/>
            <person name="Oyaizu H."/>
        </authorList>
    </citation>
    <scope>NUCLEOTIDE SEQUENCE [LARGE SCALE GENOMIC DNA]</scope>
    <source>
        <strain evidence="11">ATCC 43989 / DSM 5975 / JCM 20966 / LMG 6465 / NBRC 14845 / NCIMB 13405 / ORS 571</strain>
    </source>
</reference>
<reference evidence="11" key="2">
    <citation type="submission" date="2007-04" db="EMBL/GenBank/DDBJ databases">
        <title>Complete genome sequence of the nitrogen-fixing bacterium Azorhizobium caulinodans ORS571.</title>
        <authorList>
            <person name="Lee K.B."/>
            <person name="Backer P.D."/>
            <person name="Aono T."/>
            <person name="Liu C.T."/>
            <person name="Suzuki S."/>
            <person name="Suzuki T."/>
            <person name="Kaneko T."/>
            <person name="Yamada M."/>
            <person name="Tabata S."/>
            <person name="Kupfer D.M."/>
            <person name="Najar F.Z."/>
            <person name="Wiley G.B."/>
            <person name="Roe B."/>
            <person name="Binnewies T."/>
            <person name="Ussery D."/>
            <person name="Vereecke D."/>
            <person name="Gevers D."/>
            <person name="Holsters M."/>
            <person name="Oyaizu H."/>
        </authorList>
    </citation>
    <scope>NUCLEOTIDE SEQUENCE [LARGE SCALE GENOMIC DNA]</scope>
    <source>
        <strain evidence="11">ATCC 43989 / DSM 5975 / JCM 20966 / LMG 6465 / NBRC 14845 / NCIMB 13405 / ORS 571</strain>
    </source>
</reference>
<dbReference type="InterPro" id="IPR024989">
    <property type="entry name" value="MFS_assoc_dom"/>
</dbReference>
<dbReference type="GO" id="GO:0005886">
    <property type="term" value="C:plasma membrane"/>
    <property type="evidence" value="ECO:0007669"/>
    <property type="project" value="UniProtKB-SubCell"/>
</dbReference>
<accession>A8I852</accession>
<evidence type="ECO:0000256" key="5">
    <source>
        <dbReference type="ARBA" id="ARBA00022692"/>
    </source>
</evidence>
<feature type="transmembrane region" description="Helical" evidence="8">
    <location>
        <begin position="47"/>
        <end position="66"/>
    </location>
</feature>
<dbReference type="EMBL" id="AP009384">
    <property type="protein sequence ID" value="BAF88209.1"/>
    <property type="molecule type" value="Genomic_DNA"/>
</dbReference>
<organism evidence="10 11">
    <name type="scientific">Azorhizobium caulinodans (strain ATCC 43989 / DSM 5975 / JCM 20966 / LMG 6465 / NBRC 14845 / NCIMB 13405 / ORS 571)</name>
    <dbReference type="NCBI Taxonomy" id="438753"/>
    <lineage>
        <taxon>Bacteria</taxon>
        <taxon>Pseudomonadati</taxon>
        <taxon>Pseudomonadota</taxon>
        <taxon>Alphaproteobacteria</taxon>
        <taxon>Hyphomicrobiales</taxon>
        <taxon>Xanthobacteraceae</taxon>
        <taxon>Azorhizobium</taxon>
    </lineage>
</organism>
<keyword evidence="11" id="KW-1185">Reference proteome</keyword>
<evidence type="ECO:0000256" key="4">
    <source>
        <dbReference type="ARBA" id="ARBA00022519"/>
    </source>
</evidence>
<evidence type="ECO:0000256" key="7">
    <source>
        <dbReference type="ARBA" id="ARBA00023136"/>
    </source>
</evidence>
<feature type="transmembrane region" description="Helical" evidence="8">
    <location>
        <begin position="202"/>
        <end position="224"/>
    </location>
</feature>
<feature type="transmembrane region" description="Helical" evidence="8">
    <location>
        <begin position="162"/>
        <end position="181"/>
    </location>
</feature>
<protein>
    <submittedName>
        <fullName evidence="10">Putative proton/sugar symporter</fullName>
    </submittedName>
</protein>
<feature type="transmembrane region" description="Helical" evidence="8">
    <location>
        <begin position="268"/>
        <end position="286"/>
    </location>
</feature>
<feature type="transmembrane region" description="Helical" evidence="8">
    <location>
        <begin position="138"/>
        <end position="156"/>
    </location>
</feature>
<keyword evidence="4" id="KW-0997">Cell inner membrane</keyword>